<evidence type="ECO:0000313" key="1">
    <source>
        <dbReference type="EMBL" id="QHS90547.1"/>
    </source>
</evidence>
<name>A0A6C0BE25_9ZZZZ</name>
<dbReference type="AlphaFoldDB" id="A0A6C0BE25"/>
<protein>
    <submittedName>
        <fullName evidence="1">Uncharacterized protein</fullName>
    </submittedName>
</protein>
<dbReference type="EMBL" id="MN739140">
    <property type="protein sequence ID" value="QHS90547.1"/>
    <property type="molecule type" value="Genomic_DNA"/>
</dbReference>
<accession>A0A6C0BE25</accession>
<organism evidence="1">
    <name type="scientific">viral metagenome</name>
    <dbReference type="NCBI Taxonomy" id="1070528"/>
    <lineage>
        <taxon>unclassified sequences</taxon>
        <taxon>metagenomes</taxon>
        <taxon>organismal metagenomes</taxon>
    </lineage>
</organism>
<proteinExistence type="predicted"/>
<reference evidence="1" key="1">
    <citation type="journal article" date="2020" name="Nature">
        <title>Giant virus diversity and host interactions through global metagenomics.</title>
        <authorList>
            <person name="Schulz F."/>
            <person name="Roux S."/>
            <person name="Paez-Espino D."/>
            <person name="Jungbluth S."/>
            <person name="Walsh D.A."/>
            <person name="Denef V.J."/>
            <person name="McMahon K.D."/>
            <person name="Konstantinidis K.T."/>
            <person name="Eloe-Fadrosh E.A."/>
            <person name="Kyrpides N.C."/>
            <person name="Woyke T."/>
        </authorList>
    </citation>
    <scope>NUCLEOTIDE SEQUENCE</scope>
    <source>
        <strain evidence="1">GVMAG-M-3300010354-11</strain>
    </source>
</reference>
<sequence>MRTLQAVLFLVTMLIMLVHLYKHQRNQKERNKEQFNIEETVTVLRGNYIMLGYLFNMENDTPDMANDAWRLFGRNVVTIKKDGININRTRHVELYIESVNINYNFRIYLKKYHIKNYENLISIKHLPNKLEFDHPYLSKSPYAVVDVYQFEFIKNIQILNQRLQNVGKVSFPQL</sequence>